<keyword evidence="3" id="KW-1185">Reference proteome</keyword>
<feature type="chain" id="PRO_5006392095" evidence="1">
    <location>
        <begin position="23"/>
        <end position="158"/>
    </location>
</feature>
<keyword evidence="1" id="KW-0732">Signal</keyword>
<comment type="caution">
    <text evidence="2">The sequence shown here is derived from an EMBL/GenBank/DDBJ whole genome shotgun (WGS) entry which is preliminary data.</text>
</comment>
<protein>
    <submittedName>
        <fullName evidence="2">Uncharacterized protein</fullName>
    </submittedName>
</protein>
<dbReference type="Proteomes" id="UP000051254">
    <property type="component" value="Unassembled WGS sequence"/>
</dbReference>
<dbReference type="AlphaFoldDB" id="A0A0R0BA78"/>
<dbReference type="PATRIC" id="fig|266128.3.peg.1886"/>
<sequence length="158" mass="17069">MEALVRLLVFLFAAFASLSAHATDIASCSEPSGKGYYPETGVIKKADSGWEDEKISSGITKLTKNSGGEYDILFVDIRREIISARADGGTVIPLSRGAKSFSVLVVYPGKTAEVYTFLENTSGGLEYLHTLSRAGDEVFITKASVMQGVCSYIHFDQL</sequence>
<gene>
    <name evidence="2" type="ORF">ABB25_13785</name>
</gene>
<proteinExistence type="predicted"/>
<reference evidence="2 3" key="1">
    <citation type="submission" date="2015-05" db="EMBL/GenBank/DDBJ databases">
        <title>Genome sequencing and analysis of members of genus Stenotrophomonas.</title>
        <authorList>
            <person name="Patil P.P."/>
            <person name="Midha S."/>
            <person name="Patil P.B."/>
        </authorList>
    </citation>
    <scope>NUCLEOTIDE SEQUENCE [LARGE SCALE GENOMIC DNA]</scope>
    <source>
        <strain evidence="2 3">DSM 17805</strain>
    </source>
</reference>
<evidence type="ECO:0000313" key="2">
    <source>
        <dbReference type="EMBL" id="KRG54293.1"/>
    </source>
</evidence>
<evidence type="ECO:0000256" key="1">
    <source>
        <dbReference type="SAM" id="SignalP"/>
    </source>
</evidence>
<evidence type="ECO:0000313" key="3">
    <source>
        <dbReference type="Proteomes" id="UP000051254"/>
    </source>
</evidence>
<dbReference type="EMBL" id="LDJH01000032">
    <property type="protein sequence ID" value="KRG54293.1"/>
    <property type="molecule type" value="Genomic_DNA"/>
</dbReference>
<accession>A0A0R0BA78</accession>
<feature type="signal peptide" evidence="1">
    <location>
        <begin position="1"/>
        <end position="22"/>
    </location>
</feature>
<dbReference type="OrthoDB" id="8562507at2"/>
<name>A0A0R0BA78_9GAMM</name>
<dbReference type="STRING" id="266128.ABB25_13785"/>
<organism evidence="2 3">
    <name type="scientific">Stenotrophomonas koreensis</name>
    <dbReference type="NCBI Taxonomy" id="266128"/>
    <lineage>
        <taxon>Bacteria</taxon>
        <taxon>Pseudomonadati</taxon>
        <taxon>Pseudomonadota</taxon>
        <taxon>Gammaproteobacteria</taxon>
        <taxon>Lysobacterales</taxon>
        <taxon>Lysobacteraceae</taxon>
        <taxon>Stenotrophomonas</taxon>
    </lineage>
</organism>